<dbReference type="InterPro" id="IPR013216">
    <property type="entry name" value="Methyltransf_11"/>
</dbReference>
<dbReference type="Proteomes" id="UP000474175">
    <property type="component" value="Unassembled WGS sequence"/>
</dbReference>
<keyword evidence="2" id="KW-0808">Transferase</keyword>
<dbReference type="Gene3D" id="3.40.50.150">
    <property type="entry name" value="Vaccinia Virus protein VP39"/>
    <property type="match status" value="1"/>
</dbReference>
<feature type="domain" description="Methyltransferase type 11" evidence="1">
    <location>
        <begin position="25"/>
        <end position="109"/>
    </location>
</feature>
<evidence type="ECO:0000259" key="1">
    <source>
        <dbReference type="Pfam" id="PF08241"/>
    </source>
</evidence>
<dbReference type="SUPFAM" id="SSF53335">
    <property type="entry name" value="S-adenosyl-L-methionine-dependent methyltransferases"/>
    <property type="match status" value="1"/>
</dbReference>
<protein>
    <submittedName>
        <fullName evidence="2">Class I SAM-dependent methyltransferase</fullName>
    </submittedName>
</protein>
<dbReference type="AlphaFoldDB" id="A0A6L9L6C1"/>
<gene>
    <name evidence="2" type="ORF">GK108_09040</name>
</gene>
<dbReference type="EMBL" id="JAAFZH010000003">
    <property type="protein sequence ID" value="NDU95017.1"/>
    <property type="molecule type" value="Genomic_DNA"/>
</dbReference>
<name>A0A6L9L6C1_9BACT</name>
<dbReference type="GO" id="GO:0008757">
    <property type="term" value="F:S-adenosylmethionine-dependent methyltransferase activity"/>
    <property type="evidence" value="ECO:0007669"/>
    <property type="project" value="InterPro"/>
</dbReference>
<comment type="caution">
    <text evidence="2">The sequence shown here is derived from an EMBL/GenBank/DDBJ whole genome shotgun (WGS) entry which is preliminary data.</text>
</comment>
<keyword evidence="3" id="KW-1185">Reference proteome</keyword>
<dbReference type="GO" id="GO:0032259">
    <property type="term" value="P:methylation"/>
    <property type="evidence" value="ECO:0007669"/>
    <property type="project" value="UniProtKB-KW"/>
</dbReference>
<keyword evidence="2" id="KW-0489">Methyltransferase</keyword>
<dbReference type="RefSeq" id="WP_163946157.1">
    <property type="nucleotide sequence ID" value="NZ_JAAFZH010000003.1"/>
</dbReference>
<proteinExistence type="predicted"/>
<dbReference type="Pfam" id="PF08241">
    <property type="entry name" value="Methyltransf_11"/>
    <property type="match status" value="1"/>
</dbReference>
<organism evidence="2 3">
    <name type="scientific">Spirosoma terrae</name>
    <dbReference type="NCBI Taxonomy" id="1968276"/>
    <lineage>
        <taxon>Bacteria</taxon>
        <taxon>Pseudomonadati</taxon>
        <taxon>Bacteroidota</taxon>
        <taxon>Cytophagia</taxon>
        <taxon>Cytophagales</taxon>
        <taxon>Cytophagaceae</taxon>
        <taxon>Spirosoma</taxon>
    </lineage>
</organism>
<dbReference type="CDD" id="cd02440">
    <property type="entry name" value="AdoMet_MTases"/>
    <property type="match status" value="1"/>
</dbReference>
<reference evidence="2 3" key="1">
    <citation type="submission" date="2020-02" db="EMBL/GenBank/DDBJ databases">
        <title>Draft genome sequence of two Spirosoma agri KCTC 52727 and Spirosoma terrae KCTC 52035.</title>
        <authorList>
            <person name="Rojas J."/>
            <person name="Ambika Manirajan B."/>
            <person name="Suarez C."/>
            <person name="Ratering S."/>
            <person name="Schnell S."/>
        </authorList>
    </citation>
    <scope>NUCLEOTIDE SEQUENCE [LARGE SCALE GENOMIC DNA]</scope>
    <source>
        <strain evidence="2 3">KCTC 52035</strain>
    </source>
</reference>
<accession>A0A6L9L6C1</accession>
<dbReference type="InterPro" id="IPR029063">
    <property type="entry name" value="SAM-dependent_MTases_sf"/>
</dbReference>
<sequence>MQLQDAIDLIGSEAIPGNVPQVWADLGCGSGLFTQALASFLPDGSQIYAIDQQRQYGLKVSGNRSVDIEFIQADFERNLPELPLLDGVLMANSLHYVADKPRFLKQLKKQFSAEARVLIVEYETTQSNPWVPYPVTFSQLQHLFSAIGFTAGQKLGERPSAYRQGNMYAALLHP</sequence>
<evidence type="ECO:0000313" key="2">
    <source>
        <dbReference type="EMBL" id="NDU95017.1"/>
    </source>
</evidence>
<evidence type="ECO:0000313" key="3">
    <source>
        <dbReference type="Proteomes" id="UP000474175"/>
    </source>
</evidence>